<dbReference type="EMBL" id="JAHRIM010014811">
    <property type="protein sequence ID" value="MEQ2261742.1"/>
    <property type="molecule type" value="Genomic_DNA"/>
</dbReference>
<protein>
    <submittedName>
        <fullName evidence="1">Uncharacterized protein</fullName>
    </submittedName>
</protein>
<comment type="caution">
    <text evidence="1">The sequence shown here is derived from an EMBL/GenBank/DDBJ whole genome shotgun (WGS) entry which is preliminary data.</text>
</comment>
<accession>A0ABV0VZR5</accession>
<proteinExistence type="predicted"/>
<organism evidence="1 2">
    <name type="scientific">Xenotaenia resolanae</name>
    <dbReference type="NCBI Taxonomy" id="208358"/>
    <lineage>
        <taxon>Eukaryota</taxon>
        <taxon>Metazoa</taxon>
        <taxon>Chordata</taxon>
        <taxon>Craniata</taxon>
        <taxon>Vertebrata</taxon>
        <taxon>Euteleostomi</taxon>
        <taxon>Actinopterygii</taxon>
        <taxon>Neopterygii</taxon>
        <taxon>Teleostei</taxon>
        <taxon>Neoteleostei</taxon>
        <taxon>Acanthomorphata</taxon>
        <taxon>Ovalentaria</taxon>
        <taxon>Atherinomorphae</taxon>
        <taxon>Cyprinodontiformes</taxon>
        <taxon>Goodeidae</taxon>
        <taxon>Xenotaenia</taxon>
    </lineage>
</organism>
<evidence type="ECO:0000313" key="2">
    <source>
        <dbReference type="Proteomes" id="UP001444071"/>
    </source>
</evidence>
<dbReference type="Proteomes" id="UP001444071">
    <property type="component" value="Unassembled WGS sequence"/>
</dbReference>
<name>A0ABV0VZR5_9TELE</name>
<sequence>MFRFSTLNISLNLLEKVMLLVTSNCAAVSRIFILTFCRIYHAYSLVIWMVYLSCKPPFAICFSGLPAATAGKVGDPDMRKTCSGGRDALISNGVRRSEPRNLSQVHMSGLTEVGL</sequence>
<reference evidence="1 2" key="1">
    <citation type="submission" date="2021-06" db="EMBL/GenBank/DDBJ databases">
        <authorList>
            <person name="Palmer J.M."/>
        </authorList>
    </citation>
    <scope>NUCLEOTIDE SEQUENCE [LARGE SCALE GENOMIC DNA]</scope>
    <source>
        <strain evidence="1 2">XR_2019</strain>
        <tissue evidence="1">Muscle</tissue>
    </source>
</reference>
<evidence type="ECO:0000313" key="1">
    <source>
        <dbReference type="EMBL" id="MEQ2261742.1"/>
    </source>
</evidence>
<keyword evidence="2" id="KW-1185">Reference proteome</keyword>
<gene>
    <name evidence="1" type="ORF">XENORESO_015022</name>
</gene>